<gene>
    <name evidence="1" type="ORF">COLO4_07855</name>
</gene>
<dbReference type="Proteomes" id="UP000187203">
    <property type="component" value="Unassembled WGS sequence"/>
</dbReference>
<organism evidence="1 2">
    <name type="scientific">Corchorus olitorius</name>
    <dbReference type="NCBI Taxonomy" id="93759"/>
    <lineage>
        <taxon>Eukaryota</taxon>
        <taxon>Viridiplantae</taxon>
        <taxon>Streptophyta</taxon>
        <taxon>Embryophyta</taxon>
        <taxon>Tracheophyta</taxon>
        <taxon>Spermatophyta</taxon>
        <taxon>Magnoliopsida</taxon>
        <taxon>eudicotyledons</taxon>
        <taxon>Gunneridae</taxon>
        <taxon>Pentapetalae</taxon>
        <taxon>rosids</taxon>
        <taxon>malvids</taxon>
        <taxon>Malvales</taxon>
        <taxon>Malvaceae</taxon>
        <taxon>Grewioideae</taxon>
        <taxon>Apeibeae</taxon>
        <taxon>Corchorus</taxon>
    </lineage>
</organism>
<evidence type="ECO:0000313" key="1">
    <source>
        <dbReference type="EMBL" id="OMP06835.1"/>
    </source>
</evidence>
<dbReference type="EMBL" id="AWUE01013489">
    <property type="protein sequence ID" value="OMP06835.1"/>
    <property type="molecule type" value="Genomic_DNA"/>
</dbReference>
<name>A0A1R3KIC4_9ROSI</name>
<comment type="caution">
    <text evidence="1">The sequence shown here is derived from an EMBL/GenBank/DDBJ whole genome shotgun (WGS) entry which is preliminary data.</text>
</comment>
<evidence type="ECO:0000313" key="2">
    <source>
        <dbReference type="Proteomes" id="UP000187203"/>
    </source>
</evidence>
<sequence length="69" mass="7664">MNGAVTSLMWPTRNAMCSGHVVPKRYMYLFHDLEDRTTKGFRVFFLIRDLEVPFGEVIGASGLGEGGAI</sequence>
<reference evidence="2" key="1">
    <citation type="submission" date="2013-09" db="EMBL/GenBank/DDBJ databases">
        <title>Corchorus olitorius genome sequencing.</title>
        <authorList>
            <person name="Alam M."/>
            <person name="Haque M.S."/>
            <person name="Islam M.S."/>
            <person name="Emdad E.M."/>
            <person name="Islam M.M."/>
            <person name="Ahmed B."/>
            <person name="Halim A."/>
            <person name="Hossen Q.M.M."/>
            <person name="Hossain M.Z."/>
            <person name="Ahmed R."/>
            <person name="Khan M.M."/>
            <person name="Islam R."/>
            <person name="Rashid M.M."/>
            <person name="Khan S.A."/>
            <person name="Rahman M.S."/>
            <person name="Alam M."/>
            <person name="Yahiya A.S."/>
            <person name="Khan M.S."/>
            <person name="Azam M.S."/>
            <person name="Haque T."/>
            <person name="Lashkar M.Z.H."/>
            <person name="Akhand A.I."/>
            <person name="Morshed G."/>
            <person name="Roy S."/>
            <person name="Uddin K.S."/>
            <person name="Rabeya T."/>
            <person name="Hossain A.S."/>
            <person name="Chowdhury A."/>
            <person name="Snigdha A.R."/>
            <person name="Mortoza M.S."/>
            <person name="Matin S.A."/>
            <person name="Hoque S.M.E."/>
            <person name="Islam M.K."/>
            <person name="Roy D.K."/>
            <person name="Haider R."/>
            <person name="Moosa M.M."/>
            <person name="Elias S.M."/>
            <person name="Hasan A.M."/>
            <person name="Jahan S."/>
            <person name="Shafiuddin M."/>
            <person name="Mahmood N."/>
            <person name="Shommy N.S."/>
        </authorList>
    </citation>
    <scope>NUCLEOTIDE SEQUENCE [LARGE SCALE GENOMIC DNA]</scope>
    <source>
        <strain evidence="2">cv. O-4</strain>
    </source>
</reference>
<accession>A0A1R3KIC4</accession>
<protein>
    <submittedName>
        <fullName evidence="1">TATA binding protein-associated factor-like protein</fullName>
    </submittedName>
</protein>
<dbReference type="AlphaFoldDB" id="A0A1R3KIC4"/>
<keyword evidence="2" id="KW-1185">Reference proteome</keyword>
<proteinExistence type="predicted"/>